<comment type="caution">
    <text evidence="7">The sequence shown here is derived from an EMBL/GenBank/DDBJ whole genome shotgun (WGS) entry which is preliminary data.</text>
</comment>
<dbReference type="EMBL" id="BMRE01000040">
    <property type="protein sequence ID" value="GGU66138.1"/>
    <property type="molecule type" value="Genomic_DNA"/>
</dbReference>
<dbReference type="PANTHER" id="PTHR30055">
    <property type="entry name" value="HTH-TYPE TRANSCRIPTIONAL REGULATOR RUTR"/>
    <property type="match status" value="1"/>
</dbReference>
<feature type="domain" description="HTH tetR-type" evidence="6">
    <location>
        <begin position="2"/>
        <end position="62"/>
    </location>
</feature>
<evidence type="ECO:0000256" key="1">
    <source>
        <dbReference type="ARBA" id="ARBA00022491"/>
    </source>
</evidence>
<dbReference type="PROSITE" id="PS50977">
    <property type="entry name" value="HTH_TETR_2"/>
    <property type="match status" value="1"/>
</dbReference>
<evidence type="ECO:0000256" key="3">
    <source>
        <dbReference type="ARBA" id="ARBA00023125"/>
    </source>
</evidence>
<dbReference type="Gene3D" id="1.10.357.10">
    <property type="entry name" value="Tetracycline Repressor, domain 2"/>
    <property type="match status" value="1"/>
</dbReference>
<dbReference type="PRINTS" id="PR00455">
    <property type="entry name" value="HTHTETR"/>
</dbReference>
<dbReference type="Pfam" id="PF00440">
    <property type="entry name" value="TetR_N"/>
    <property type="match status" value="1"/>
</dbReference>
<dbReference type="RefSeq" id="WP_189257809.1">
    <property type="nucleotide sequence ID" value="NZ_BMRE01000040.1"/>
</dbReference>
<keyword evidence="4" id="KW-0804">Transcription</keyword>
<evidence type="ECO:0000259" key="6">
    <source>
        <dbReference type="PROSITE" id="PS50977"/>
    </source>
</evidence>
<accession>A0ABQ2V4S6</accession>
<gene>
    <name evidence="7" type="ORF">GCM10010178_67610</name>
</gene>
<organism evidence="7 8">
    <name type="scientific">Lentzea flava</name>
    <dbReference type="NCBI Taxonomy" id="103732"/>
    <lineage>
        <taxon>Bacteria</taxon>
        <taxon>Bacillati</taxon>
        <taxon>Actinomycetota</taxon>
        <taxon>Actinomycetes</taxon>
        <taxon>Pseudonocardiales</taxon>
        <taxon>Pseudonocardiaceae</taxon>
        <taxon>Lentzea</taxon>
    </lineage>
</organism>
<evidence type="ECO:0000313" key="8">
    <source>
        <dbReference type="Proteomes" id="UP000649573"/>
    </source>
</evidence>
<reference evidence="8" key="1">
    <citation type="journal article" date="2019" name="Int. J. Syst. Evol. Microbiol.">
        <title>The Global Catalogue of Microorganisms (GCM) 10K type strain sequencing project: providing services to taxonomists for standard genome sequencing and annotation.</title>
        <authorList>
            <consortium name="The Broad Institute Genomics Platform"/>
            <consortium name="The Broad Institute Genome Sequencing Center for Infectious Disease"/>
            <person name="Wu L."/>
            <person name="Ma J."/>
        </authorList>
    </citation>
    <scope>NUCLEOTIDE SEQUENCE [LARGE SCALE GENOMIC DNA]</scope>
    <source>
        <strain evidence="8">JCM 3296</strain>
    </source>
</reference>
<evidence type="ECO:0000256" key="2">
    <source>
        <dbReference type="ARBA" id="ARBA00023015"/>
    </source>
</evidence>
<name>A0ABQ2V4S6_9PSEU</name>
<dbReference type="InterPro" id="IPR001647">
    <property type="entry name" value="HTH_TetR"/>
</dbReference>
<dbReference type="InterPro" id="IPR009057">
    <property type="entry name" value="Homeodomain-like_sf"/>
</dbReference>
<keyword evidence="2" id="KW-0805">Transcription regulation</keyword>
<dbReference type="InterPro" id="IPR036271">
    <property type="entry name" value="Tet_transcr_reg_TetR-rel_C_sf"/>
</dbReference>
<proteinExistence type="predicted"/>
<dbReference type="InterPro" id="IPR003012">
    <property type="entry name" value="Tet_transcr_reg_TetR"/>
</dbReference>
<keyword evidence="3 5" id="KW-0238">DNA-binding</keyword>
<feature type="DNA-binding region" description="H-T-H motif" evidence="5">
    <location>
        <begin position="25"/>
        <end position="44"/>
    </location>
</feature>
<dbReference type="SUPFAM" id="SSF48498">
    <property type="entry name" value="Tetracyclin repressor-like, C-terminal domain"/>
    <property type="match status" value="1"/>
</dbReference>
<dbReference type="PRINTS" id="PR00400">
    <property type="entry name" value="TETREPRESSOR"/>
</dbReference>
<evidence type="ECO:0000313" key="7">
    <source>
        <dbReference type="EMBL" id="GGU66138.1"/>
    </source>
</evidence>
<dbReference type="SUPFAM" id="SSF46689">
    <property type="entry name" value="Homeodomain-like"/>
    <property type="match status" value="1"/>
</dbReference>
<evidence type="ECO:0000256" key="5">
    <source>
        <dbReference type="PROSITE-ProRule" id="PRU00335"/>
    </source>
</evidence>
<keyword evidence="8" id="KW-1185">Reference proteome</keyword>
<dbReference type="PANTHER" id="PTHR30055:SF151">
    <property type="entry name" value="TRANSCRIPTIONAL REGULATORY PROTEIN"/>
    <property type="match status" value="1"/>
</dbReference>
<keyword evidence="1" id="KW-0678">Repressor</keyword>
<dbReference type="Gene3D" id="1.10.10.60">
    <property type="entry name" value="Homeodomain-like"/>
    <property type="match status" value="1"/>
</dbReference>
<dbReference type="InterPro" id="IPR050109">
    <property type="entry name" value="HTH-type_TetR-like_transc_reg"/>
</dbReference>
<dbReference type="Proteomes" id="UP000649573">
    <property type="component" value="Unassembled WGS sequence"/>
</dbReference>
<protein>
    <submittedName>
        <fullName evidence="7">TetR family transcriptional regulator</fullName>
    </submittedName>
</protein>
<dbReference type="Pfam" id="PF02909">
    <property type="entry name" value="TetR_C_1"/>
    <property type="match status" value="1"/>
</dbReference>
<evidence type="ECO:0000256" key="4">
    <source>
        <dbReference type="ARBA" id="ARBA00023163"/>
    </source>
</evidence>
<dbReference type="InterPro" id="IPR004111">
    <property type="entry name" value="Repressor_TetR_C"/>
</dbReference>
<sequence length="202" mass="22228">MALDATTIVREALALLRHEGLPGVTFRNLTKRLGVKAPAIYWRFENKQQLLEAMAEAILRERFADLAPFSGAEPWQRWLVELLRRLRRALLAYPDGARVVVGARPLETPTLARIAECALHGAEQAGLDVQHAASVVFTALHYTFGHVIEEQDSAEADRMDGEAAERFAREFPTIARVLAGARTAGTTRDDVYDAGLALIIGA</sequence>